<dbReference type="HOGENOM" id="CLU_2952713_0_0_3"/>
<dbReference type="AlphaFoldDB" id="B7KH77"/>
<dbReference type="KEGG" id="cyc:PCC7424_0830"/>
<organism evidence="1 2">
    <name type="scientific">Gloeothece citriformis (strain PCC 7424)</name>
    <name type="common">Cyanothece sp. (strain PCC 7424)</name>
    <dbReference type="NCBI Taxonomy" id="65393"/>
    <lineage>
        <taxon>Bacteria</taxon>
        <taxon>Bacillati</taxon>
        <taxon>Cyanobacteriota</taxon>
        <taxon>Cyanophyceae</taxon>
        <taxon>Oscillatoriophycideae</taxon>
        <taxon>Chroococcales</taxon>
        <taxon>Aphanothecaceae</taxon>
        <taxon>Gloeothece</taxon>
        <taxon>Gloeothece citriformis</taxon>
    </lineage>
</organism>
<dbReference type="EMBL" id="CP001291">
    <property type="protein sequence ID" value="ACK69286.1"/>
    <property type="molecule type" value="Genomic_DNA"/>
</dbReference>
<evidence type="ECO:0000313" key="2">
    <source>
        <dbReference type="Proteomes" id="UP000002384"/>
    </source>
</evidence>
<proteinExistence type="predicted"/>
<dbReference type="STRING" id="65393.PCC7424_0830"/>
<evidence type="ECO:0000313" key="1">
    <source>
        <dbReference type="EMBL" id="ACK69286.1"/>
    </source>
</evidence>
<keyword evidence="2" id="KW-1185">Reference proteome</keyword>
<reference evidence="2" key="1">
    <citation type="journal article" date="2011" name="MBio">
        <title>Novel metabolic attributes of the genus Cyanothece, comprising a group of unicellular nitrogen-fixing Cyanobacteria.</title>
        <authorList>
            <person name="Bandyopadhyay A."/>
            <person name="Elvitigala T."/>
            <person name="Welsh E."/>
            <person name="Stockel J."/>
            <person name="Liberton M."/>
            <person name="Min H."/>
            <person name="Sherman L.A."/>
            <person name="Pakrasi H.B."/>
        </authorList>
    </citation>
    <scope>NUCLEOTIDE SEQUENCE [LARGE SCALE GENOMIC DNA]</scope>
    <source>
        <strain evidence="2">PCC 7424</strain>
    </source>
</reference>
<dbReference type="Proteomes" id="UP000002384">
    <property type="component" value="Chromosome"/>
</dbReference>
<gene>
    <name evidence="1" type="ordered locus">PCC7424_0830</name>
</gene>
<sequence length="59" mass="6997">MNQQLFLNTLNQKNIIKTIKVIRIRPQKGADQKMWLYSPNFAPYSFTDSRKNLKSLNLK</sequence>
<name>B7KH77_GLOC7</name>
<dbReference type="RefSeq" id="WP_012598233.1">
    <property type="nucleotide sequence ID" value="NC_011729.1"/>
</dbReference>
<protein>
    <submittedName>
        <fullName evidence="1">Uncharacterized protein</fullName>
    </submittedName>
</protein>
<accession>B7KH77</accession>